<dbReference type="AlphaFoldDB" id="A0A814DPK1"/>
<dbReference type="EMBL" id="CAJNOC010002866">
    <property type="protein sequence ID" value="CAF0955633.1"/>
    <property type="molecule type" value="Genomic_DNA"/>
</dbReference>
<gene>
    <name evidence="1" type="ORF">OXX778_LOCUS14179</name>
</gene>
<name>A0A814DPK1_9BILA</name>
<evidence type="ECO:0000313" key="1">
    <source>
        <dbReference type="EMBL" id="CAF0955633.1"/>
    </source>
</evidence>
<dbReference type="OrthoDB" id="2499658at2759"/>
<accession>A0A814DPK1</accession>
<dbReference type="Proteomes" id="UP000663879">
    <property type="component" value="Unassembled WGS sequence"/>
</dbReference>
<keyword evidence="2" id="KW-1185">Reference proteome</keyword>
<reference evidence="1" key="1">
    <citation type="submission" date="2021-02" db="EMBL/GenBank/DDBJ databases">
        <authorList>
            <person name="Nowell W R."/>
        </authorList>
    </citation>
    <scope>NUCLEOTIDE SEQUENCE</scope>
    <source>
        <strain evidence="1">Ploen Becks lab</strain>
    </source>
</reference>
<evidence type="ECO:0000313" key="2">
    <source>
        <dbReference type="Proteomes" id="UP000663879"/>
    </source>
</evidence>
<organism evidence="1 2">
    <name type="scientific">Brachionus calyciflorus</name>
    <dbReference type="NCBI Taxonomy" id="104777"/>
    <lineage>
        <taxon>Eukaryota</taxon>
        <taxon>Metazoa</taxon>
        <taxon>Spiralia</taxon>
        <taxon>Gnathifera</taxon>
        <taxon>Rotifera</taxon>
        <taxon>Eurotatoria</taxon>
        <taxon>Monogononta</taxon>
        <taxon>Pseudotrocha</taxon>
        <taxon>Ploima</taxon>
        <taxon>Brachionidae</taxon>
        <taxon>Brachionus</taxon>
    </lineage>
</organism>
<proteinExistence type="predicted"/>
<protein>
    <submittedName>
        <fullName evidence="1">Uncharacterized protein</fullName>
    </submittedName>
</protein>
<sequence>MYSRARCEELLEIIRTNRNNIHKKDSSEDVKDEIKYFVANEDLFEILKQCHESTGYGGQKKMTEAANRKYYNITANAIKLYKSLCEGCARTRIKKGSKNVIVKPIKPTYFGYRGQIDLIDI</sequence>
<comment type="caution">
    <text evidence="1">The sequence shown here is derived from an EMBL/GenBank/DDBJ whole genome shotgun (WGS) entry which is preliminary data.</text>
</comment>